<reference evidence="6" key="1">
    <citation type="submission" date="2022-04" db="EMBL/GenBank/DDBJ databases">
        <title>Carnegiea gigantea Genome sequencing and assembly v2.</title>
        <authorList>
            <person name="Copetti D."/>
            <person name="Sanderson M.J."/>
            <person name="Burquez A."/>
            <person name="Wojciechowski M.F."/>
        </authorList>
    </citation>
    <scope>NUCLEOTIDE SEQUENCE</scope>
    <source>
        <strain evidence="6">SGP5-SGP5p</strain>
        <tissue evidence="6">Aerial part</tissue>
    </source>
</reference>
<evidence type="ECO:0000256" key="2">
    <source>
        <dbReference type="SAM" id="MobiDB-lite"/>
    </source>
</evidence>
<dbReference type="PANTHER" id="PTHR35299:SF3">
    <property type="entry name" value="RUBISCO ACCUMULATION FACTOR 1.2, CHLOROPLASTIC"/>
    <property type="match status" value="1"/>
</dbReference>
<feature type="domain" description="Rubisco accumulation factor 1 C-terminal" evidence="3">
    <location>
        <begin position="298"/>
        <end position="419"/>
    </location>
</feature>
<keyword evidence="7" id="KW-1185">Reference proteome</keyword>
<dbReference type="Pfam" id="PF18578">
    <property type="entry name" value="Raf1_N"/>
    <property type="match status" value="1"/>
</dbReference>
<feature type="compositionally biased region" description="Pro residues" evidence="2">
    <location>
        <begin position="27"/>
        <end position="48"/>
    </location>
</feature>
<dbReference type="InterPro" id="IPR041358">
    <property type="entry name" value="Raf1_N"/>
</dbReference>
<evidence type="ECO:0000313" key="7">
    <source>
        <dbReference type="Proteomes" id="UP001153076"/>
    </source>
</evidence>
<dbReference type="Proteomes" id="UP001153076">
    <property type="component" value="Unassembled WGS sequence"/>
</dbReference>
<dbReference type="OrthoDB" id="2017169at2759"/>
<feature type="domain" description="Rubisco accumulation factor 1 alpha-helical" evidence="4">
    <location>
        <begin position="172"/>
        <end position="281"/>
    </location>
</feature>
<evidence type="ECO:0000259" key="5">
    <source>
        <dbReference type="Pfam" id="PF18579"/>
    </source>
</evidence>
<accession>A0A9Q1JJF0</accession>
<evidence type="ECO:0000256" key="1">
    <source>
        <dbReference type="ARBA" id="ARBA00023186"/>
    </source>
</evidence>
<evidence type="ECO:0000259" key="3">
    <source>
        <dbReference type="Pfam" id="PF18087"/>
    </source>
</evidence>
<keyword evidence="1" id="KW-0143">Chaperone</keyword>
<protein>
    <recommendedName>
        <fullName evidence="8">Rubisco accumulation factor 1.1, chloroplastic</fullName>
    </recommendedName>
</protein>
<dbReference type="InterPro" id="IPR040781">
    <property type="entry name" value="Raf1_HTH"/>
</dbReference>
<feature type="compositionally biased region" description="Low complexity" evidence="2">
    <location>
        <begin position="1"/>
        <end position="26"/>
    </location>
</feature>
<dbReference type="AlphaFoldDB" id="A0A9Q1JJF0"/>
<dbReference type="Pfam" id="PF18087">
    <property type="entry name" value="RuBisCo_chap_C"/>
    <property type="match status" value="1"/>
</dbReference>
<feature type="region of interest" description="Disordered" evidence="2">
    <location>
        <begin position="1"/>
        <end position="80"/>
    </location>
</feature>
<name>A0A9Q1JJF0_9CARY</name>
<comment type="caution">
    <text evidence="6">The sequence shown here is derived from an EMBL/GenBank/DDBJ whole genome shotgun (WGS) entry which is preliminary data.</text>
</comment>
<gene>
    <name evidence="6" type="ORF">Cgig2_019003</name>
</gene>
<dbReference type="EMBL" id="JAKOGI010001499">
    <property type="protein sequence ID" value="KAJ8425299.1"/>
    <property type="molecule type" value="Genomic_DNA"/>
</dbReference>
<evidence type="ECO:0008006" key="8">
    <source>
        <dbReference type="Google" id="ProtNLM"/>
    </source>
</evidence>
<proteinExistence type="predicted"/>
<feature type="domain" description="Rubisco accumulation factor 1 helix turn helix" evidence="5">
    <location>
        <begin position="99"/>
        <end position="159"/>
    </location>
</feature>
<dbReference type="InterPro" id="IPR040858">
    <property type="entry name" value="Raf1_C"/>
</dbReference>
<sequence>MLSLSTPHPLSLYSTTSTSTSTLLSPHPQPHPHPLPSLRPLHFKPPPSSVISAASSTPPPPINLIIPKNAGSAGPQPQNLYQPYRPPPSPLPEKFRTLDTAAIIDVLSNRLGLWYEYAPLISNLFRDGFTHPSIEELTGISGVEQNRLVVAAQVRESIADSPDLDPDTLSFFDSGGSELLYEIRLLNASQRVAAANYIVKTKLDGEKARDVARAIKDFPSRQLVPGWNRFDYTKPGDCWAFTFFRQSREFRKNSEKWTAALTTALEVAETEEAKVAVKEEMEGKAEGEEKEKHDRVRVPVVRLRLGEVAEATSVVVLPVCKAEEREDGLLRAPFECRAEGEFGVVVFDKGWDQWVVLPKWVPVAGMGPGGVAVAFPNAKALPWRVNSSYKEESILVVVDRGTKAVAADEGFYLVAEDGGDGAAMKVVRGSALKERELILFDLYAIDIAPEQSVFVQSLCNLVQLDM</sequence>
<dbReference type="InterPro" id="IPR037494">
    <property type="entry name" value="RAF1"/>
</dbReference>
<dbReference type="GO" id="GO:0110102">
    <property type="term" value="P:ribulose bisphosphate carboxylase complex assembly"/>
    <property type="evidence" value="ECO:0007669"/>
    <property type="project" value="UniProtKB-ARBA"/>
</dbReference>
<dbReference type="Pfam" id="PF18579">
    <property type="entry name" value="Raf1_HTH"/>
    <property type="match status" value="1"/>
</dbReference>
<dbReference type="GO" id="GO:0009507">
    <property type="term" value="C:chloroplast"/>
    <property type="evidence" value="ECO:0007669"/>
    <property type="project" value="TreeGrafter"/>
</dbReference>
<evidence type="ECO:0000259" key="4">
    <source>
        <dbReference type="Pfam" id="PF18578"/>
    </source>
</evidence>
<evidence type="ECO:0000313" key="6">
    <source>
        <dbReference type="EMBL" id="KAJ8425299.1"/>
    </source>
</evidence>
<dbReference type="PANTHER" id="PTHR35299">
    <property type="entry name" value="RUBISCO ACCUMULATION FACTOR 1"/>
    <property type="match status" value="1"/>
</dbReference>
<organism evidence="6 7">
    <name type="scientific">Carnegiea gigantea</name>
    <dbReference type="NCBI Taxonomy" id="171969"/>
    <lineage>
        <taxon>Eukaryota</taxon>
        <taxon>Viridiplantae</taxon>
        <taxon>Streptophyta</taxon>
        <taxon>Embryophyta</taxon>
        <taxon>Tracheophyta</taxon>
        <taxon>Spermatophyta</taxon>
        <taxon>Magnoliopsida</taxon>
        <taxon>eudicotyledons</taxon>
        <taxon>Gunneridae</taxon>
        <taxon>Pentapetalae</taxon>
        <taxon>Caryophyllales</taxon>
        <taxon>Cactineae</taxon>
        <taxon>Cactaceae</taxon>
        <taxon>Cactoideae</taxon>
        <taxon>Echinocereeae</taxon>
        <taxon>Carnegiea</taxon>
    </lineage>
</organism>